<name>A0A1Y6CCB8_9BACT</name>
<organism evidence="1 2">
    <name type="scientific">Pseudobacteriovorax antillogorgiicola</name>
    <dbReference type="NCBI Taxonomy" id="1513793"/>
    <lineage>
        <taxon>Bacteria</taxon>
        <taxon>Pseudomonadati</taxon>
        <taxon>Bdellovibrionota</taxon>
        <taxon>Oligoflexia</taxon>
        <taxon>Oligoflexales</taxon>
        <taxon>Pseudobacteriovoracaceae</taxon>
        <taxon>Pseudobacteriovorax</taxon>
    </lineage>
</organism>
<keyword evidence="2" id="KW-1185">Reference proteome</keyword>
<protein>
    <recommendedName>
        <fullName evidence="3">Phosphate-selective porin O and P</fullName>
    </recommendedName>
</protein>
<evidence type="ECO:0000313" key="2">
    <source>
        <dbReference type="Proteomes" id="UP000192907"/>
    </source>
</evidence>
<dbReference type="Proteomes" id="UP000192907">
    <property type="component" value="Unassembled WGS sequence"/>
</dbReference>
<dbReference type="STRING" id="1513793.SAMN06296036_11847"/>
<dbReference type="EMBL" id="FWZT01000018">
    <property type="protein sequence ID" value="SMF56646.1"/>
    <property type="molecule type" value="Genomic_DNA"/>
</dbReference>
<evidence type="ECO:0000313" key="1">
    <source>
        <dbReference type="EMBL" id="SMF56646.1"/>
    </source>
</evidence>
<accession>A0A1Y6CCB8</accession>
<reference evidence="2" key="1">
    <citation type="submission" date="2017-04" db="EMBL/GenBank/DDBJ databases">
        <authorList>
            <person name="Varghese N."/>
            <person name="Submissions S."/>
        </authorList>
    </citation>
    <scope>NUCLEOTIDE SEQUENCE [LARGE SCALE GENOMIC DNA]</scope>
    <source>
        <strain evidence="2">RKEM611</strain>
    </source>
</reference>
<dbReference type="AlphaFoldDB" id="A0A1Y6CCB8"/>
<evidence type="ECO:0008006" key="3">
    <source>
        <dbReference type="Google" id="ProtNLM"/>
    </source>
</evidence>
<dbReference type="SUPFAM" id="SSF56935">
    <property type="entry name" value="Porins"/>
    <property type="match status" value="1"/>
</dbReference>
<gene>
    <name evidence="1" type="ORF">SAMN06296036_11847</name>
</gene>
<sequence length="359" mass="41373">MPSYYRLMVIEMRKQHRLKLNPSWSYSLVTMVLCIFQVRDAYGQSIGADLFGRSQSGEQGAQVLRYTPRIEYSFPEENDSWKVFAEGHLSYSISGDDDQSIQEFNRLWLRYTQEEWSLRLGRQKVNFGPARLIRPLQWFDQLDPTDLIPFTRGVNGILAKFYTPSNHTIWLWSFRDERVMAGNSVTQSDKDRFASGGRLEISHATGEYGLSYLRRPIELADEEFYSQHVGFDASWDLGFGLWVEAAHEEDGIFQDQILNVVLGSDYTFDWGSGLYASLELNHRQMFGQDSDGIAGQIQYPLSFIEAVNAYGNWSEDASQGLVEWSHTLDQYIWGLGVFYRDLSERNPQAGLQVTGQWTH</sequence>
<proteinExistence type="predicted"/>